<gene>
    <name evidence="1" type="ORF">BpHYR1_054420</name>
</gene>
<reference evidence="1 2" key="1">
    <citation type="journal article" date="2018" name="Sci. Rep.">
        <title>Genomic signatures of local adaptation to the degree of environmental predictability in rotifers.</title>
        <authorList>
            <person name="Franch-Gras L."/>
            <person name="Hahn C."/>
            <person name="Garcia-Roger E.M."/>
            <person name="Carmona M.J."/>
            <person name="Serra M."/>
            <person name="Gomez A."/>
        </authorList>
    </citation>
    <scope>NUCLEOTIDE SEQUENCE [LARGE SCALE GENOMIC DNA]</scope>
    <source>
        <strain evidence="1">HYR1</strain>
    </source>
</reference>
<keyword evidence="2" id="KW-1185">Reference proteome</keyword>
<dbReference type="AlphaFoldDB" id="A0A3M7PY56"/>
<evidence type="ECO:0000313" key="1">
    <source>
        <dbReference type="EMBL" id="RNA03608.1"/>
    </source>
</evidence>
<sequence>MKTILHNIIIKMADISSTLLLNYSINLLINDVTAFQNEIINSPMAETNRNTKWYKQIRMLGNG</sequence>
<organism evidence="1 2">
    <name type="scientific">Brachionus plicatilis</name>
    <name type="common">Marine rotifer</name>
    <name type="synonym">Brachionus muelleri</name>
    <dbReference type="NCBI Taxonomy" id="10195"/>
    <lineage>
        <taxon>Eukaryota</taxon>
        <taxon>Metazoa</taxon>
        <taxon>Spiralia</taxon>
        <taxon>Gnathifera</taxon>
        <taxon>Rotifera</taxon>
        <taxon>Eurotatoria</taxon>
        <taxon>Monogononta</taxon>
        <taxon>Pseudotrocha</taxon>
        <taxon>Ploima</taxon>
        <taxon>Brachionidae</taxon>
        <taxon>Brachionus</taxon>
    </lineage>
</organism>
<protein>
    <submittedName>
        <fullName evidence="1">Uncharacterized protein</fullName>
    </submittedName>
</protein>
<evidence type="ECO:0000313" key="2">
    <source>
        <dbReference type="Proteomes" id="UP000276133"/>
    </source>
</evidence>
<comment type="caution">
    <text evidence="1">The sequence shown here is derived from an EMBL/GenBank/DDBJ whole genome shotgun (WGS) entry which is preliminary data.</text>
</comment>
<dbReference type="Proteomes" id="UP000276133">
    <property type="component" value="Unassembled WGS sequence"/>
</dbReference>
<accession>A0A3M7PY56</accession>
<proteinExistence type="predicted"/>
<name>A0A3M7PY56_BRAPC</name>
<dbReference type="EMBL" id="REGN01008423">
    <property type="protein sequence ID" value="RNA03608.1"/>
    <property type="molecule type" value="Genomic_DNA"/>
</dbReference>